<evidence type="ECO:0000313" key="1">
    <source>
        <dbReference type="EMBL" id="SVE09073.1"/>
    </source>
</evidence>
<dbReference type="Pfam" id="PF14052">
    <property type="entry name" value="Caps_assemb_Wzi"/>
    <property type="match status" value="1"/>
</dbReference>
<dbReference type="InterPro" id="IPR026950">
    <property type="entry name" value="Caps_assemb_Wzi"/>
</dbReference>
<protein>
    <submittedName>
        <fullName evidence="1">Uncharacterized protein</fullName>
    </submittedName>
</protein>
<name>A0A383AN85_9ZZZZ</name>
<gene>
    <name evidence="1" type="ORF">METZ01_LOCUS461927</name>
</gene>
<feature type="non-terminal residue" evidence="1">
    <location>
        <position position="250"/>
    </location>
</feature>
<dbReference type="EMBL" id="UINC01193452">
    <property type="protein sequence ID" value="SVE09073.1"/>
    <property type="molecule type" value="Genomic_DNA"/>
</dbReference>
<accession>A0A383AN85</accession>
<dbReference type="AlphaFoldDB" id="A0A383AN85"/>
<proteinExistence type="predicted"/>
<sequence length="250" mass="28087">SNIDNNAELYAPGTYSKLVSMKFSYFSSWLIIELEPYQRFNEGLFSTSETNLGSYRFNNNHGIGVNTKKVDAGFKQSQVILHFNGIGIGYGRLSHWWGPGFHSSLALSTNAPSQETYTLGTFQDFRLGKFGFGAQIITMPYTSTSDMQLYFSGLKAHVTYHSYPIVTLGFHRTYLSGDFSYLSEKTNIKGAWSITDAAKLVFEPLFGTSKRELEYTISGTPGFDPWDQVLTGYVKLTFPNEHLEIYADVA</sequence>
<reference evidence="1" key="1">
    <citation type="submission" date="2018-05" db="EMBL/GenBank/DDBJ databases">
        <authorList>
            <person name="Lanie J.A."/>
            <person name="Ng W.-L."/>
            <person name="Kazmierczak K.M."/>
            <person name="Andrzejewski T.M."/>
            <person name="Davidsen T.M."/>
            <person name="Wayne K.J."/>
            <person name="Tettelin H."/>
            <person name="Glass J.I."/>
            <person name="Rusch D."/>
            <person name="Podicherti R."/>
            <person name="Tsui H.-C.T."/>
            <person name="Winkler M.E."/>
        </authorList>
    </citation>
    <scope>NUCLEOTIDE SEQUENCE</scope>
</reference>
<dbReference type="Gene3D" id="2.40.160.130">
    <property type="entry name" value="Capsule assembly protein Wzi"/>
    <property type="match status" value="1"/>
</dbReference>
<organism evidence="1">
    <name type="scientific">marine metagenome</name>
    <dbReference type="NCBI Taxonomy" id="408172"/>
    <lineage>
        <taxon>unclassified sequences</taxon>
        <taxon>metagenomes</taxon>
        <taxon>ecological metagenomes</taxon>
    </lineage>
</organism>
<feature type="non-terminal residue" evidence="1">
    <location>
        <position position="1"/>
    </location>
</feature>
<dbReference type="InterPro" id="IPR038636">
    <property type="entry name" value="Wzi_sf"/>
</dbReference>